<feature type="compositionally biased region" description="Polar residues" evidence="1">
    <location>
        <begin position="99"/>
        <end position="111"/>
    </location>
</feature>
<gene>
    <name evidence="2" type="ORF">LTRI10_LOCUS21440</name>
</gene>
<dbReference type="AlphaFoldDB" id="A0AAV2E264"/>
<protein>
    <submittedName>
        <fullName evidence="2">Uncharacterized protein</fullName>
    </submittedName>
</protein>
<reference evidence="2 3" key="1">
    <citation type="submission" date="2024-04" db="EMBL/GenBank/DDBJ databases">
        <authorList>
            <person name="Fracassetti M."/>
        </authorList>
    </citation>
    <scope>NUCLEOTIDE SEQUENCE [LARGE SCALE GENOMIC DNA]</scope>
</reference>
<accession>A0AAV2E264</accession>
<proteinExistence type="predicted"/>
<dbReference type="EMBL" id="OZ034817">
    <property type="protein sequence ID" value="CAL1379954.1"/>
    <property type="molecule type" value="Genomic_DNA"/>
</dbReference>
<sequence>MYDAEDMLDDIATEARKKAVLAAAAAAAANGDGDRRRTTTTNCWSLVSFLFSSLPKQLAYDLKMAHAIKAIRMKLDDISKDKDSLQLEVRTEEAPPSRETYSSQNRGWEGR</sequence>
<feature type="compositionally biased region" description="Basic and acidic residues" evidence="1">
    <location>
        <begin position="86"/>
        <end position="96"/>
    </location>
</feature>
<evidence type="ECO:0000313" key="2">
    <source>
        <dbReference type="EMBL" id="CAL1379954.1"/>
    </source>
</evidence>
<organism evidence="2 3">
    <name type="scientific">Linum trigynum</name>
    <dbReference type="NCBI Taxonomy" id="586398"/>
    <lineage>
        <taxon>Eukaryota</taxon>
        <taxon>Viridiplantae</taxon>
        <taxon>Streptophyta</taxon>
        <taxon>Embryophyta</taxon>
        <taxon>Tracheophyta</taxon>
        <taxon>Spermatophyta</taxon>
        <taxon>Magnoliopsida</taxon>
        <taxon>eudicotyledons</taxon>
        <taxon>Gunneridae</taxon>
        <taxon>Pentapetalae</taxon>
        <taxon>rosids</taxon>
        <taxon>fabids</taxon>
        <taxon>Malpighiales</taxon>
        <taxon>Linaceae</taxon>
        <taxon>Linum</taxon>
    </lineage>
</organism>
<name>A0AAV2E264_9ROSI</name>
<keyword evidence="3" id="KW-1185">Reference proteome</keyword>
<evidence type="ECO:0000313" key="3">
    <source>
        <dbReference type="Proteomes" id="UP001497516"/>
    </source>
</evidence>
<evidence type="ECO:0000256" key="1">
    <source>
        <dbReference type="SAM" id="MobiDB-lite"/>
    </source>
</evidence>
<dbReference type="Proteomes" id="UP001497516">
    <property type="component" value="Chromosome 4"/>
</dbReference>
<feature type="region of interest" description="Disordered" evidence="1">
    <location>
        <begin position="86"/>
        <end position="111"/>
    </location>
</feature>